<sequence>MSLTETPGNQGVVALSVTLPKLKWKPRLDRLMDLSWRVGHSSKPDSGKKS</sequence>
<dbReference type="EMBL" id="LR031568">
    <property type="protein sequence ID" value="VDC59838.1"/>
    <property type="molecule type" value="Genomic_DNA"/>
</dbReference>
<protein>
    <submittedName>
        <fullName evidence="1">Uncharacterized protein</fullName>
    </submittedName>
</protein>
<name>A0A3P5YIQ1_BRACM</name>
<accession>A0A3P5YIQ1</accession>
<proteinExistence type="predicted"/>
<gene>
    <name evidence="1" type="ORF">BRAA09T37449Z</name>
</gene>
<reference evidence="1" key="1">
    <citation type="submission" date="2018-11" db="EMBL/GenBank/DDBJ databases">
        <authorList>
            <consortium name="Genoscope - CEA"/>
            <person name="William W."/>
        </authorList>
    </citation>
    <scope>NUCLEOTIDE SEQUENCE</scope>
</reference>
<evidence type="ECO:0000313" key="1">
    <source>
        <dbReference type="EMBL" id="VDC59838.1"/>
    </source>
</evidence>
<organism evidence="1">
    <name type="scientific">Brassica campestris</name>
    <name type="common">Field mustard</name>
    <dbReference type="NCBI Taxonomy" id="3711"/>
    <lineage>
        <taxon>Eukaryota</taxon>
        <taxon>Viridiplantae</taxon>
        <taxon>Streptophyta</taxon>
        <taxon>Embryophyta</taxon>
        <taxon>Tracheophyta</taxon>
        <taxon>Spermatophyta</taxon>
        <taxon>Magnoliopsida</taxon>
        <taxon>eudicotyledons</taxon>
        <taxon>Gunneridae</taxon>
        <taxon>Pentapetalae</taxon>
        <taxon>rosids</taxon>
        <taxon>malvids</taxon>
        <taxon>Brassicales</taxon>
        <taxon>Brassicaceae</taxon>
        <taxon>Brassiceae</taxon>
        <taxon>Brassica</taxon>
    </lineage>
</organism>
<dbReference type="AlphaFoldDB" id="A0A3P5YIQ1"/>